<comment type="caution">
    <text evidence="2">The sequence shown here is derived from an EMBL/GenBank/DDBJ whole genome shotgun (WGS) entry which is preliminary data.</text>
</comment>
<reference evidence="2" key="1">
    <citation type="journal article" date="2021" name="PeerJ">
        <title>Extensive microbial diversity within the chicken gut microbiome revealed by metagenomics and culture.</title>
        <authorList>
            <person name="Gilroy R."/>
            <person name="Ravi A."/>
            <person name="Getino M."/>
            <person name="Pursley I."/>
            <person name="Horton D.L."/>
            <person name="Alikhan N.F."/>
            <person name="Baker D."/>
            <person name="Gharbi K."/>
            <person name="Hall N."/>
            <person name="Watson M."/>
            <person name="Adriaenssens E.M."/>
            <person name="Foster-Nyarko E."/>
            <person name="Jarju S."/>
            <person name="Secka A."/>
            <person name="Antonio M."/>
            <person name="Oren A."/>
            <person name="Chaudhuri R.R."/>
            <person name="La Ragione R."/>
            <person name="Hildebrand F."/>
            <person name="Pallen M.J."/>
        </authorList>
    </citation>
    <scope>NUCLEOTIDE SEQUENCE</scope>
    <source>
        <strain evidence="2">ChiHecec2B26-12326</strain>
    </source>
</reference>
<proteinExistence type="predicted"/>
<accession>A0A9D1XSB0</accession>
<sequence>MRRVAWICIAWISAMSMAQAQSGFDLILDKEGKIVALPKNKTYELQIPKVSYQTFTPRGSRDVDIKLRELAPVSQAETTLPEHPMDMRISSAAYQPFFNIYTPMIREVSPMALDFNETYIKRLNERFEVIANGTQYTWPGAGGMTLFNTGLSWKSGRWQLYGGGFGGRFFTPFNPSPGITTGLHLQATYQATDWLRVRGWGQYAYYGDEGHNPHMLRNPFYNHTQVGGAFEFRVTENFWIGTGVNFEFNPMNNRMEPQFMVYPAVQTRHFRIGM</sequence>
<feature type="chain" id="PRO_5039467530" evidence="1">
    <location>
        <begin position="21"/>
        <end position="274"/>
    </location>
</feature>
<keyword evidence="1" id="KW-0732">Signal</keyword>
<organism evidence="2 3">
    <name type="scientific">Candidatus Parabacteroides intestinigallinarum</name>
    <dbReference type="NCBI Taxonomy" id="2838722"/>
    <lineage>
        <taxon>Bacteria</taxon>
        <taxon>Pseudomonadati</taxon>
        <taxon>Bacteroidota</taxon>
        <taxon>Bacteroidia</taxon>
        <taxon>Bacteroidales</taxon>
        <taxon>Tannerellaceae</taxon>
        <taxon>Parabacteroides</taxon>
    </lineage>
</organism>
<protein>
    <submittedName>
        <fullName evidence="2">Uncharacterized protein</fullName>
    </submittedName>
</protein>
<name>A0A9D1XSB0_9BACT</name>
<dbReference type="AlphaFoldDB" id="A0A9D1XSB0"/>
<dbReference type="Proteomes" id="UP000823847">
    <property type="component" value="Unassembled WGS sequence"/>
</dbReference>
<dbReference type="EMBL" id="DXEN01000056">
    <property type="protein sequence ID" value="HIX86435.1"/>
    <property type="molecule type" value="Genomic_DNA"/>
</dbReference>
<reference evidence="2" key="2">
    <citation type="submission" date="2021-04" db="EMBL/GenBank/DDBJ databases">
        <authorList>
            <person name="Gilroy R."/>
        </authorList>
    </citation>
    <scope>NUCLEOTIDE SEQUENCE</scope>
    <source>
        <strain evidence="2">ChiHecec2B26-12326</strain>
    </source>
</reference>
<gene>
    <name evidence="2" type="ORF">H9848_07495</name>
</gene>
<evidence type="ECO:0000256" key="1">
    <source>
        <dbReference type="SAM" id="SignalP"/>
    </source>
</evidence>
<feature type="signal peptide" evidence="1">
    <location>
        <begin position="1"/>
        <end position="20"/>
    </location>
</feature>
<evidence type="ECO:0000313" key="2">
    <source>
        <dbReference type="EMBL" id="HIX86435.1"/>
    </source>
</evidence>
<evidence type="ECO:0000313" key="3">
    <source>
        <dbReference type="Proteomes" id="UP000823847"/>
    </source>
</evidence>